<evidence type="ECO:0000259" key="3">
    <source>
        <dbReference type="PROSITE" id="PS50076"/>
    </source>
</evidence>
<dbReference type="AlphaFoldDB" id="A0A6C0HN32"/>
<dbReference type="PRINTS" id="PR00625">
    <property type="entry name" value="JDOMAIN"/>
</dbReference>
<dbReference type="CDD" id="cd06257">
    <property type="entry name" value="DnaJ"/>
    <property type="match status" value="1"/>
</dbReference>
<sequence>MSTSANPSTPTHYDVLGLNITKNPNAKEITKAYRKKALLMHPDKCNIKNQTINAYKNATKRFETLGSAYEILSDPEKKYIYNQSLQTAAPHSSTRIPRPGASARASHRYPSASHRYPSASESRDPGASPSASASESRDPGESPSASASSHRYPGRPSSSYRYPGGPSSSYRYPGGPSPSYEYTGGPSSSHRYPGESSSYGYSGGPSPYGYPGRPSASASESRYPGAPPSTGMHYFTRKGFTYLSDHPLSANELKEREVQRQKTQNNLNRLIREQEKENAKQKEDKYQQTFRGRAATLGRQAATLGRQAKDTVTSFFRGNAYSNINSLRVGGFRKTYKKNTKSKFKKTKSTKH</sequence>
<dbReference type="SMART" id="SM00271">
    <property type="entry name" value="DnaJ"/>
    <property type="match status" value="1"/>
</dbReference>
<dbReference type="InterPro" id="IPR036869">
    <property type="entry name" value="J_dom_sf"/>
</dbReference>
<name>A0A6C0HN32_9ZZZZ</name>
<feature type="domain" description="J" evidence="3">
    <location>
        <begin position="11"/>
        <end position="85"/>
    </location>
</feature>
<dbReference type="PROSITE" id="PS50076">
    <property type="entry name" value="DNAJ_2"/>
    <property type="match status" value="1"/>
</dbReference>
<feature type="region of interest" description="Disordered" evidence="2">
    <location>
        <begin position="85"/>
        <end position="232"/>
    </location>
</feature>
<dbReference type="EMBL" id="MN739992">
    <property type="protein sequence ID" value="QHT81787.1"/>
    <property type="molecule type" value="Genomic_DNA"/>
</dbReference>
<dbReference type="InterPro" id="IPR001623">
    <property type="entry name" value="DnaJ_domain"/>
</dbReference>
<dbReference type="Gene3D" id="1.10.287.110">
    <property type="entry name" value="DnaJ domain"/>
    <property type="match status" value="1"/>
</dbReference>
<feature type="compositionally biased region" description="Low complexity" evidence="2">
    <location>
        <begin position="148"/>
        <end position="215"/>
    </location>
</feature>
<protein>
    <recommendedName>
        <fullName evidence="3">J domain-containing protein</fullName>
    </recommendedName>
</protein>
<dbReference type="Pfam" id="PF00226">
    <property type="entry name" value="DnaJ"/>
    <property type="match status" value="1"/>
</dbReference>
<feature type="compositionally biased region" description="Polar residues" evidence="2">
    <location>
        <begin position="85"/>
        <end position="95"/>
    </location>
</feature>
<dbReference type="PANTHER" id="PTHR44743">
    <property type="entry name" value="PUTATIVE, EXPRESSED-RELATED"/>
    <property type="match status" value="1"/>
</dbReference>
<dbReference type="InterPro" id="IPR018253">
    <property type="entry name" value="DnaJ_domain_CS"/>
</dbReference>
<dbReference type="SUPFAM" id="SSF46565">
    <property type="entry name" value="Chaperone J-domain"/>
    <property type="match status" value="1"/>
</dbReference>
<organism evidence="4">
    <name type="scientific">viral metagenome</name>
    <dbReference type="NCBI Taxonomy" id="1070528"/>
    <lineage>
        <taxon>unclassified sequences</taxon>
        <taxon>metagenomes</taxon>
        <taxon>organismal metagenomes</taxon>
    </lineage>
</organism>
<reference evidence="4" key="1">
    <citation type="journal article" date="2020" name="Nature">
        <title>Giant virus diversity and host interactions through global metagenomics.</title>
        <authorList>
            <person name="Schulz F."/>
            <person name="Roux S."/>
            <person name="Paez-Espino D."/>
            <person name="Jungbluth S."/>
            <person name="Walsh D.A."/>
            <person name="Denef V.J."/>
            <person name="McMahon K.D."/>
            <person name="Konstantinidis K.T."/>
            <person name="Eloe-Fadrosh E.A."/>
            <person name="Kyrpides N.C."/>
            <person name="Woyke T."/>
        </authorList>
    </citation>
    <scope>NUCLEOTIDE SEQUENCE</scope>
    <source>
        <strain evidence="4">GVMAG-M-3300023184-13</strain>
    </source>
</reference>
<evidence type="ECO:0000256" key="1">
    <source>
        <dbReference type="SAM" id="Coils"/>
    </source>
</evidence>
<feature type="coiled-coil region" evidence="1">
    <location>
        <begin position="253"/>
        <end position="284"/>
    </location>
</feature>
<evidence type="ECO:0000256" key="2">
    <source>
        <dbReference type="SAM" id="MobiDB-lite"/>
    </source>
</evidence>
<feature type="compositionally biased region" description="Low complexity" evidence="2">
    <location>
        <begin position="125"/>
        <end position="134"/>
    </location>
</feature>
<dbReference type="PANTHER" id="PTHR44743:SF10">
    <property type="entry name" value="J DOMAIN-CONTAINING PROTEIN"/>
    <property type="match status" value="1"/>
</dbReference>
<dbReference type="PROSITE" id="PS00636">
    <property type="entry name" value="DNAJ_1"/>
    <property type="match status" value="1"/>
</dbReference>
<proteinExistence type="predicted"/>
<keyword evidence="1" id="KW-0175">Coiled coil</keyword>
<evidence type="ECO:0000313" key="4">
    <source>
        <dbReference type="EMBL" id="QHT81787.1"/>
    </source>
</evidence>
<accession>A0A6C0HN32</accession>